<proteinExistence type="predicted"/>
<keyword evidence="2" id="KW-1185">Reference proteome</keyword>
<comment type="caution">
    <text evidence="1">The sequence shown here is derived from an EMBL/GenBank/DDBJ whole genome shotgun (WGS) entry which is preliminary data.</text>
</comment>
<organism evidence="1 2">
    <name type="scientific">Camellia lanceoleosa</name>
    <dbReference type="NCBI Taxonomy" id="1840588"/>
    <lineage>
        <taxon>Eukaryota</taxon>
        <taxon>Viridiplantae</taxon>
        <taxon>Streptophyta</taxon>
        <taxon>Embryophyta</taxon>
        <taxon>Tracheophyta</taxon>
        <taxon>Spermatophyta</taxon>
        <taxon>Magnoliopsida</taxon>
        <taxon>eudicotyledons</taxon>
        <taxon>Gunneridae</taxon>
        <taxon>Pentapetalae</taxon>
        <taxon>asterids</taxon>
        <taxon>Ericales</taxon>
        <taxon>Theaceae</taxon>
        <taxon>Camellia</taxon>
    </lineage>
</organism>
<name>A0ACC0G587_9ERIC</name>
<sequence length="416" mass="47463">MEELKTSTWSDGSEDDLVRELLDDESPFLVAPHEMMIMSQYNSSPSNESAINQFVSVEPTIDDIDNALPVTNCKHNLHPDMSQARISILEKGWSKVENKYTLKIKSCGGSGMSDDGYKWRKYGQKFIKNSPFPRNPSNNQYFSSNSSSSSSYPSPPTSPSSLSWSPNYYSPCFNDRDVGEVLVKSLQNTKYSIDEKLDKSFITLFGKKVNISKAPSDQEDAHRSVDQINGVEPAELDSDEESDAEDLHGSEISNKDKTRQKDLTSKTVNDDSDEENNNENNRKEHIEFHDGRMRRKAVFGDEADHDHLKDLGDDEDDDEDDFLHSDFSEDGKDHDANGEKYKSHQKSNAGDDDSQKDDDTKIEERRIKKLALRAKFDAQYPSLERLSYFCPLPIFSLFYFMIMLVIIMLVHEPLWK</sequence>
<gene>
    <name evidence="1" type="ORF">LOK49_LG10G01979</name>
</gene>
<reference evidence="1 2" key="1">
    <citation type="journal article" date="2022" name="Plant J.">
        <title>Chromosome-level genome of Camellia lanceoleosa provides a valuable resource for understanding genome evolution and self-incompatibility.</title>
        <authorList>
            <person name="Gong W."/>
            <person name="Xiao S."/>
            <person name="Wang L."/>
            <person name="Liao Z."/>
            <person name="Chang Y."/>
            <person name="Mo W."/>
            <person name="Hu G."/>
            <person name="Li W."/>
            <person name="Zhao G."/>
            <person name="Zhu H."/>
            <person name="Hu X."/>
            <person name="Ji K."/>
            <person name="Xiang X."/>
            <person name="Song Q."/>
            <person name="Yuan D."/>
            <person name="Jin S."/>
            <person name="Zhang L."/>
        </authorList>
    </citation>
    <scope>NUCLEOTIDE SEQUENCE [LARGE SCALE GENOMIC DNA]</scope>
    <source>
        <strain evidence="1">SQ_2022a</strain>
    </source>
</reference>
<dbReference type="EMBL" id="CM045767">
    <property type="protein sequence ID" value="KAI7996251.1"/>
    <property type="molecule type" value="Genomic_DNA"/>
</dbReference>
<evidence type="ECO:0000313" key="2">
    <source>
        <dbReference type="Proteomes" id="UP001060215"/>
    </source>
</evidence>
<protein>
    <submittedName>
        <fullName evidence="1">WRKY transcription factor 49</fullName>
    </submittedName>
</protein>
<accession>A0ACC0G587</accession>
<evidence type="ECO:0000313" key="1">
    <source>
        <dbReference type="EMBL" id="KAI7996251.1"/>
    </source>
</evidence>
<dbReference type="Proteomes" id="UP001060215">
    <property type="component" value="Chromosome 10"/>
</dbReference>